<keyword evidence="3" id="KW-1185">Reference proteome</keyword>
<reference evidence="3" key="1">
    <citation type="submission" date="2018-12" db="EMBL/GenBank/DDBJ databases">
        <title>Genome sequence of Peanibacillus sp.</title>
        <authorList>
            <person name="Subramani G."/>
            <person name="Srinivasan S."/>
            <person name="Kim M.K."/>
        </authorList>
    </citation>
    <scope>NUCLEOTIDE SEQUENCE [LARGE SCALE GENOMIC DNA]</scope>
    <source>
        <strain evidence="3">18JY67-1</strain>
    </source>
</reference>
<dbReference type="Pfam" id="PF01261">
    <property type="entry name" value="AP_endonuc_2"/>
    <property type="match status" value="1"/>
</dbReference>
<protein>
    <recommendedName>
        <fullName evidence="1">Xylose isomerase-like TIM barrel domain-containing protein</fullName>
    </recommendedName>
</protein>
<dbReference type="PANTHER" id="PTHR12110">
    <property type="entry name" value="HYDROXYPYRUVATE ISOMERASE"/>
    <property type="match status" value="1"/>
</dbReference>
<accession>A0A3S8ZXS8</accession>
<dbReference type="OrthoDB" id="256906at2"/>
<evidence type="ECO:0000259" key="1">
    <source>
        <dbReference type="Pfam" id="PF01261"/>
    </source>
</evidence>
<organism evidence="2 3">
    <name type="scientific">Paenibacillus albus</name>
    <dbReference type="NCBI Taxonomy" id="2495582"/>
    <lineage>
        <taxon>Bacteria</taxon>
        <taxon>Bacillati</taxon>
        <taxon>Bacillota</taxon>
        <taxon>Bacilli</taxon>
        <taxon>Bacillales</taxon>
        <taxon>Paenibacillaceae</taxon>
        <taxon>Paenibacillus</taxon>
    </lineage>
</organism>
<dbReference type="EMBL" id="CP034437">
    <property type="protein sequence ID" value="AZN38262.1"/>
    <property type="molecule type" value="Genomic_DNA"/>
</dbReference>
<sequence length="293" mass="32353">MGEDSCMSRWTKLGKWGFAGPWYGELTAHTGSVLMDRLAMLRQYGFQLFSAGLHDLMKLPVDERKSLLAHLGEHGMELAVYTGYPYITAEADEAVSWNEEILLALSELCSVMKPVIVMTEAHYTSRFDKRIPLNAALERLSGALAPLAAGCKEFGTRLAIENHADFYCSDLVTVCRNTPDLWLFLDTGNTFLIGERPLEAFQAAAPYVIGTHFKDHQVRPVLDANPLHFEVGGSVLGEGDVPLQLCYDLLLAHAPFPEELIMEIEMICPSGMSPVAALEKSIAYIRTLDGDGE</sequence>
<dbReference type="PANTHER" id="PTHR12110:SF53">
    <property type="entry name" value="BLR5974 PROTEIN"/>
    <property type="match status" value="1"/>
</dbReference>
<proteinExistence type="predicted"/>
<feature type="domain" description="Xylose isomerase-like TIM barrel" evidence="1">
    <location>
        <begin position="40"/>
        <end position="287"/>
    </location>
</feature>
<gene>
    <name evidence="2" type="ORF">EJC50_00160</name>
</gene>
<dbReference type="Gene3D" id="3.20.20.150">
    <property type="entry name" value="Divalent-metal-dependent TIM barrel enzymes"/>
    <property type="match status" value="1"/>
</dbReference>
<name>A0A3S8ZXS8_9BACL</name>
<dbReference type="Proteomes" id="UP000272528">
    <property type="component" value="Chromosome"/>
</dbReference>
<dbReference type="InterPro" id="IPR036237">
    <property type="entry name" value="Xyl_isomerase-like_sf"/>
</dbReference>
<evidence type="ECO:0000313" key="2">
    <source>
        <dbReference type="EMBL" id="AZN38262.1"/>
    </source>
</evidence>
<dbReference type="InterPro" id="IPR050312">
    <property type="entry name" value="IolE/XylAMocC-like"/>
</dbReference>
<dbReference type="SUPFAM" id="SSF51658">
    <property type="entry name" value="Xylose isomerase-like"/>
    <property type="match status" value="1"/>
</dbReference>
<evidence type="ECO:0000313" key="3">
    <source>
        <dbReference type="Proteomes" id="UP000272528"/>
    </source>
</evidence>
<dbReference type="InterPro" id="IPR013022">
    <property type="entry name" value="Xyl_isomerase-like_TIM-brl"/>
</dbReference>
<dbReference type="KEGG" id="palb:EJC50_00160"/>
<dbReference type="AlphaFoldDB" id="A0A3S8ZXS8"/>